<proteinExistence type="predicted"/>
<dbReference type="Gene3D" id="3.40.190.10">
    <property type="entry name" value="Periplasmic binding protein-like II"/>
    <property type="match status" value="2"/>
</dbReference>
<name>A0A1W7R9W8_9SCOR</name>
<accession>A0A1W7R9W8</accession>
<dbReference type="PANTHER" id="PTHR35841:SF1">
    <property type="entry name" value="PHOSPHONATES-BINDING PERIPLASMIC PROTEIN"/>
    <property type="match status" value="1"/>
</dbReference>
<dbReference type="EMBL" id="GFAH01000461">
    <property type="protein sequence ID" value="JAV47928.1"/>
    <property type="molecule type" value="Transcribed_RNA"/>
</dbReference>
<dbReference type="Pfam" id="PF12974">
    <property type="entry name" value="Phosphonate-bd"/>
    <property type="match status" value="1"/>
</dbReference>
<dbReference type="PANTHER" id="PTHR35841">
    <property type="entry name" value="PHOSPHONATES-BINDING PERIPLASMIC PROTEIN"/>
    <property type="match status" value="1"/>
</dbReference>
<reference evidence="1" key="1">
    <citation type="submission" date="2016-11" db="EMBL/GenBank/DDBJ databases">
        <title>Venom-gland transcriptomics and venom proteomics of the black-back scorpion (Hadrurus spadix) reveal detectability challenges and an unexplored realm of animal toxin diversity.</title>
        <authorList>
            <person name="Rokyta D.R."/>
            <person name="Ward M.J."/>
        </authorList>
    </citation>
    <scope>NUCLEOTIDE SEQUENCE</scope>
    <source>
        <tissue evidence="1">Venom gland</tissue>
    </source>
</reference>
<sequence length="286" mass="32834">MMSAKKGDKIHLRAATYLSPSIPIEYYEMLLQYLEEKLGIYTSLLYESRWEGPHPDRPDPFANNDIDLAWMSSTVYLRLLKSGNKNIELLPISSVHHHRKGEDCPGYFAEVVMHRDLKDKIKEFIDLRGCKWAYNSSESLSGHIMTLQKLKELGENASFFGNILHSGSHLECLKMVLNKKVDAAAVDSNCFALYMDKHLEARKEAVVLESWGMLTPYPFVVNACMPNNLKKQIVDILLHMHQDVEGAKKLAEFRVKRFAKICQTDFENEQQLIEDTKNLSLGSVYY</sequence>
<organism evidence="1">
    <name type="scientific">Hadrurus spadix</name>
    <dbReference type="NCBI Taxonomy" id="141984"/>
    <lineage>
        <taxon>Eukaryota</taxon>
        <taxon>Metazoa</taxon>
        <taxon>Ecdysozoa</taxon>
        <taxon>Arthropoda</taxon>
        <taxon>Chelicerata</taxon>
        <taxon>Arachnida</taxon>
        <taxon>Scorpiones</taxon>
        <taxon>Iurida</taxon>
        <taxon>Iuroidea</taxon>
        <taxon>Hadrurus</taxon>
    </lineage>
</organism>
<evidence type="ECO:0000313" key="1">
    <source>
        <dbReference type="EMBL" id="JAV47928.1"/>
    </source>
</evidence>
<protein>
    <submittedName>
        <fullName evidence="1">Putative phosphite transport system-binding protein PtxB</fullName>
    </submittedName>
</protein>
<dbReference type="SUPFAM" id="SSF53850">
    <property type="entry name" value="Periplasmic binding protein-like II"/>
    <property type="match status" value="1"/>
</dbReference>
<dbReference type="AlphaFoldDB" id="A0A1W7R9W8"/>